<evidence type="ECO:0008006" key="3">
    <source>
        <dbReference type="Google" id="ProtNLM"/>
    </source>
</evidence>
<accession>A0A840C6C7</accession>
<proteinExistence type="predicted"/>
<sequence>MYDRVLLGLGPFRFRVTRHAYEELARRCGGEWVSQGRIGRRPASQFVHTAESEITINATIYPELTGGLAQVDAMGEAAEAGSVMMMVSGTGRVLGRWYISEITDTGSFLTADGTPRKVEVEITLGRYGEDGTGLGGLLG</sequence>
<name>A0A840C6C7_9HYPH</name>
<organism evidence="1 2">
    <name type="scientific">Chelatococcus caeni</name>
    <dbReference type="NCBI Taxonomy" id="1348468"/>
    <lineage>
        <taxon>Bacteria</taxon>
        <taxon>Pseudomonadati</taxon>
        <taxon>Pseudomonadota</taxon>
        <taxon>Alphaproteobacteria</taxon>
        <taxon>Hyphomicrobiales</taxon>
        <taxon>Chelatococcaceae</taxon>
        <taxon>Chelatococcus</taxon>
    </lineage>
</organism>
<dbReference type="AlphaFoldDB" id="A0A840C6C7"/>
<evidence type="ECO:0000313" key="1">
    <source>
        <dbReference type="EMBL" id="MBB4019582.1"/>
    </source>
</evidence>
<dbReference type="RefSeq" id="WP_183318446.1">
    <property type="nucleotide sequence ID" value="NZ_JACIEN010000008.1"/>
</dbReference>
<reference evidence="1 2" key="1">
    <citation type="submission" date="2020-08" db="EMBL/GenBank/DDBJ databases">
        <title>Genomic Encyclopedia of Type Strains, Phase IV (KMG-IV): sequencing the most valuable type-strain genomes for metagenomic binning, comparative biology and taxonomic classification.</title>
        <authorList>
            <person name="Goeker M."/>
        </authorList>
    </citation>
    <scope>NUCLEOTIDE SEQUENCE [LARGE SCALE GENOMIC DNA]</scope>
    <source>
        <strain evidence="1 2">DSM 103737</strain>
    </source>
</reference>
<keyword evidence="2" id="KW-1185">Reference proteome</keyword>
<evidence type="ECO:0000313" key="2">
    <source>
        <dbReference type="Proteomes" id="UP000577362"/>
    </source>
</evidence>
<dbReference type="Pfam" id="PF06995">
    <property type="entry name" value="Phage_P2_GpU"/>
    <property type="match status" value="1"/>
</dbReference>
<gene>
    <name evidence="1" type="ORF">GGR16_004637</name>
</gene>
<comment type="caution">
    <text evidence="1">The sequence shown here is derived from an EMBL/GenBank/DDBJ whole genome shotgun (WGS) entry which is preliminary data.</text>
</comment>
<dbReference type="EMBL" id="JACIEN010000008">
    <property type="protein sequence ID" value="MBB4019582.1"/>
    <property type="molecule type" value="Genomic_DNA"/>
</dbReference>
<dbReference type="InterPro" id="IPR009734">
    <property type="entry name" value="Myoviridae_GpU"/>
</dbReference>
<protein>
    <recommendedName>
        <fullName evidence="3">Phage tail protein</fullName>
    </recommendedName>
</protein>
<dbReference type="Proteomes" id="UP000577362">
    <property type="component" value="Unassembled WGS sequence"/>
</dbReference>